<gene>
    <name evidence="1" type="ORF">Dcar01_03830</name>
</gene>
<dbReference type="Proteomes" id="UP001401887">
    <property type="component" value="Unassembled WGS sequence"/>
</dbReference>
<evidence type="ECO:0000313" key="1">
    <source>
        <dbReference type="EMBL" id="GAA5515066.1"/>
    </source>
</evidence>
<dbReference type="EMBL" id="BAABRP010000036">
    <property type="protein sequence ID" value="GAA5515066.1"/>
    <property type="molecule type" value="Genomic_DNA"/>
</dbReference>
<keyword evidence="2" id="KW-1185">Reference proteome</keyword>
<protein>
    <recommendedName>
        <fullName evidence="3">DsrE/DsrF-like family protein</fullName>
    </recommendedName>
</protein>
<evidence type="ECO:0008006" key="3">
    <source>
        <dbReference type="Google" id="ProtNLM"/>
    </source>
</evidence>
<accession>A0ABP9WD41</accession>
<dbReference type="InterPro" id="IPR027396">
    <property type="entry name" value="DsrEFH-like"/>
</dbReference>
<dbReference type="RefSeq" id="WP_345468500.1">
    <property type="nucleotide sequence ID" value="NZ_BAABRP010000036.1"/>
</dbReference>
<reference evidence="1 2" key="1">
    <citation type="submission" date="2024-02" db="EMBL/GenBank/DDBJ databases">
        <title>Deinococcus carri NBRC 110142.</title>
        <authorList>
            <person name="Ichikawa N."/>
            <person name="Katano-Makiyama Y."/>
            <person name="Hidaka K."/>
        </authorList>
    </citation>
    <scope>NUCLEOTIDE SEQUENCE [LARGE SCALE GENOMIC DNA]</scope>
    <source>
        <strain evidence="1 2">NBRC 110142</strain>
    </source>
</reference>
<organism evidence="1 2">
    <name type="scientific">Deinococcus carri</name>
    <dbReference type="NCBI Taxonomy" id="1211323"/>
    <lineage>
        <taxon>Bacteria</taxon>
        <taxon>Thermotogati</taxon>
        <taxon>Deinococcota</taxon>
        <taxon>Deinococci</taxon>
        <taxon>Deinococcales</taxon>
        <taxon>Deinococcaceae</taxon>
        <taxon>Deinococcus</taxon>
    </lineage>
</organism>
<proteinExistence type="predicted"/>
<evidence type="ECO:0000313" key="2">
    <source>
        <dbReference type="Proteomes" id="UP001401887"/>
    </source>
</evidence>
<dbReference type="SUPFAM" id="SSF75169">
    <property type="entry name" value="DsrEFH-like"/>
    <property type="match status" value="1"/>
</dbReference>
<name>A0ABP9WD41_9DEIO</name>
<sequence>MTATTKIAVVILADTKTEEGLGRAYNALMTAKEFHDAGESVRVYLDGAGTRWPAELAKPDHIAHALYEEVKPLVAGACGGCAAVFGATEGVQSEQVKLLDEFGPGVSYRDMLTQGYQVLTF</sequence>
<comment type="caution">
    <text evidence="1">The sequence shown here is derived from an EMBL/GenBank/DDBJ whole genome shotgun (WGS) entry which is preliminary data.</text>
</comment>